<dbReference type="VEuPathDB" id="AmoebaDB:NAEGRDRAFT_70575"/>
<proteinExistence type="predicted"/>
<dbReference type="RefSeq" id="XP_002674190.1">
    <property type="nucleotide sequence ID" value="XM_002674144.1"/>
</dbReference>
<dbReference type="eggNOG" id="ENOG502S3S6">
    <property type="taxonomic scope" value="Eukaryota"/>
</dbReference>
<dbReference type="OMA" id="DADEMIW"/>
<protein>
    <submittedName>
        <fullName evidence="2">Predicted protein</fullName>
    </submittedName>
</protein>
<dbReference type="Pfam" id="PF13302">
    <property type="entry name" value="Acetyltransf_3"/>
    <property type="match status" value="1"/>
</dbReference>
<name>D2VNP9_NAEGR</name>
<dbReference type="Proteomes" id="UP000006671">
    <property type="component" value="Unassembled WGS sequence"/>
</dbReference>
<dbReference type="AlphaFoldDB" id="D2VNP9"/>
<dbReference type="EMBL" id="GG738885">
    <property type="protein sequence ID" value="EFC41446.1"/>
    <property type="molecule type" value="Genomic_DNA"/>
</dbReference>
<evidence type="ECO:0000313" key="3">
    <source>
        <dbReference type="Proteomes" id="UP000006671"/>
    </source>
</evidence>
<dbReference type="InterPro" id="IPR000182">
    <property type="entry name" value="GNAT_dom"/>
</dbReference>
<dbReference type="GO" id="GO:1990189">
    <property type="term" value="F:protein N-terminal-serine acetyltransferase activity"/>
    <property type="evidence" value="ECO:0007669"/>
    <property type="project" value="TreeGrafter"/>
</dbReference>
<gene>
    <name evidence="2" type="ORF">NAEGRDRAFT_70575</name>
</gene>
<dbReference type="SUPFAM" id="SSF55729">
    <property type="entry name" value="Acyl-CoA N-acyltransferases (Nat)"/>
    <property type="match status" value="1"/>
</dbReference>
<dbReference type="PANTHER" id="PTHR43441:SF2">
    <property type="entry name" value="FAMILY ACETYLTRANSFERASE, PUTATIVE (AFU_ORTHOLOGUE AFUA_7G00850)-RELATED"/>
    <property type="match status" value="1"/>
</dbReference>
<dbReference type="InterPro" id="IPR016181">
    <property type="entry name" value="Acyl_CoA_acyltransferase"/>
</dbReference>
<dbReference type="InterPro" id="IPR051908">
    <property type="entry name" value="Ribosomal_N-acetyltransferase"/>
</dbReference>
<feature type="domain" description="N-acetyltransferase" evidence="1">
    <location>
        <begin position="16"/>
        <end position="163"/>
    </location>
</feature>
<dbReference type="InParanoid" id="D2VNP9"/>
<sequence>MAQFPQSITLEGKYITLKPCSPDEDAEELFNTSHGTEHKLSIWQLLPIGPYADVETFRKFLTTWCTATDNKNRPEHVTFTVVDNKSKAKIGGLTFMAIVPEHARLEIGFVWYGKDYQNTFVNSECNFLLMSYAFEVLGYQRVEWKCDSRNGRSKGAALKLGFTYEGTFRKHMIVKNNYNRDSDYLSMTDTDWSTKKQALQQKLSYTDQDIQQHNQFFTHIKKQVNSSSQSKNARLSKL</sequence>
<evidence type="ECO:0000259" key="1">
    <source>
        <dbReference type="Pfam" id="PF13302"/>
    </source>
</evidence>
<evidence type="ECO:0000313" key="2">
    <source>
        <dbReference type="EMBL" id="EFC41446.1"/>
    </source>
</evidence>
<reference evidence="2 3" key="1">
    <citation type="journal article" date="2010" name="Cell">
        <title>The genome of Naegleria gruberi illuminates early eukaryotic versatility.</title>
        <authorList>
            <person name="Fritz-Laylin L.K."/>
            <person name="Prochnik S.E."/>
            <person name="Ginger M.L."/>
            <person name="Dacks J.B."/>
            <person name="Carpenter M.L."/>
            <person name="Field M.C."/>
            <person name="Kuo A."/>
            <person name="Paredez A."/>
            <person name="Chapman J."/>
            <person name="Pham J."/>
            <person name="Shu S."/>
            <person name="Neupane R."/>
            <person name="Cipriano M."/>
            <person name="Mancuso J."/>
            <person name="Tu H."/>
            <person name="Salamov A."/>
            <person name="Lindquist E."/>
            <person name="Shapiro H."/>
            <person name="Lucas S."/>
            <person name="Grigoriev I.V."/>
            <person name="Cande W.Z."/>
            <person name="Fulton C."/>
            <person name="Rokhsar D.S."/>
            <person name="Dawson S.C."/>
        </authorList>
    </citation>
    <scope>NUCLEOTIDE SEQUENCE [LARGE SCALE GENOMIC DNA]</scope>
    <source>
        <strain evidence="2 3">NEG-M</strain>
    </source>
</reference>
<dbReference type="GeneID" id="8850753"/>
<dbReference type="KEGG" id="ngr:NAEGRDRAFT_70575"/>
<dbReference type="GO" id="GO:0008999">
    <property type="term" value="F:protein-N-terminal-alanine acetyltransferase activity"/>
    <property type="evidence" value="ECO:0007669"/>
    <property type="project" value="TreeGrafter"/>
</dbReference>
<organism evidence="3">
    <name type="scientific">Naegleria gruberi</name>
    <name type="common">Amoeba</name>
    <dbReference type="NCBI Taxonomy" id="5762"/>
    <lineage>
        <taxon>Eukaryota</taxon>
        <taxon>Discoba</taxon>
        <taxon>Heterolobosea</taxon>
        <taxon>Tetramitia</taxon>
        <taxon>Eutetramitia</taxon>
        <taxon>Vahlkampfiidae</taxon>
        <taxon>Naegleria</taxon>
    </lineage>
</organism>
<dbReference type="PANTHER" id="PTHR43441">
    <property type="entry name" value="RIBOSOMAL-PROTEIN-SERINE ACETYLTRANSFERASE"/>
    <property type="match status" value="1"/>
</dbReference>
<accession>D2VNP9</accession>
<dbReference type="OrthoDB" id="41238at2759"/>
<keyword evidence="3" id="KW-1185">Reference proteome</keyword>
<dbReference type="Gene3D" id="3.40.630.30">
    <property type="match status" value="1"/>
</dbReference>
<dbReference type="STRING" id="5762.D2VNP9"/>